<dbReference type="FunFam" id="2.40.10.10:FF:000068">
    <property type="entry name" value="transmembrane protease serine 2"/>
    <property type="match status" value="1"/>
</dbReference>
<dbReference type="CDD" id="cd00190">
    <property type="entry name" value="Tryp_SPc"/>
    <property type="match status" value="1"/>
</dbReference>
<dbReference type="InterPro" id="IPR009003">
    <property type="entry name" value="Peptidase_S1_PA"/>
</dbReference>
<dbReference type="SUPFAM" id="SSF50494">
    <property type="entry name" value="Trypsin-like serine proteases"/>
    <property type="match status" value="1"/>
</dbReference>
<dbReference type="STRING" id="418985.A0A1V9X120"/>
<dbReference type="InterPro" id="IPR043504">
    <property type="entry name" value="Peptidase_S1_PA_chymotrypsin"/>
</dbReference>
<dbReference type="GO" id="GO:0004252">
    <property type="term" value="F:serine-type endopeptidase activity"/>
    <property type="evidence" value="ECO:0007669"/>
    <property type="project" value="InterPro"/>
</dbReference>
<dbReference type="InterPro" id="IPR001254">
    <property type="entry name" value="Trypsin_dom"/>
</dbReference>
<evidence type="ECO:0000259" key="3">
    <source>
        <dbReference type="PROSITE" id="PS50240"/>
    </source>
</evidence>
<keyword evidence="1" id="KW-1015">Disulfide bond</keyword>
<accession>A0A1V9X120</accession>
<dbReference type="InterPro" id="IPR051333">
    <property type="entry name" value="CLIP_Serine_Protease"/>
</dbReference>
<evidence type="ECO:0000313" key="5">
    <source>
        <dbReference type="Proteomes" id="UP000192247"/>
    </source>
</evidence>
<proteinExistence type="predicted"/>
<dbReference type="PRINTS" id="PR00722">
    <property type="entry name" value="CHYMOTRYPSIN"/>
</dbReference>
<dbReference type="EMBL" id="MNPL01029336">
    <property type="protein sequence ID" value="OQR67290.1"/>
    <property type="molecule type" value="Genomic_DNA"/>
</dbReference>
<dbReference type="InterPro" id="IPR001314">
    <property type="entry name" value="Peptidase_S1A"/>
</dbReference>
<protein>
    <submittedName>
        <fullName evidence="4">Enteropeptidase-like</fullName>
    </submittedName>
</protein>
<sequence length="408" mass="45904">MCTKGGRVTTKNISNVLKIDKIVILSENGKDSPAADMLLRPTSLHLVGISSVIAWWWICLNTWCSLLMPGVECKHILFSADESYNDYYNDVFDEEQEQSEYTQKSLLNDGDCGVDGRSAFTKRVLNGSSAHDHIFPWTVKLYRVDERGKLGLCTGSLISDRHVLTAAHCVYGKDYVGGIVVLMGAANPHPRSHQTIKRTIQAIRMHGGYLHEGLVRDIALLALSESVRYGSTLRPACLPDPYMEHYAWETVIVAGHGVAGYKESSKKQKPKFPRVLQYAYLKVQSDYRCSLAWARYGQFNPEYQICAKKGFQGPCGGDSGGPLMHRSRSTYKMYVIGITSYVKGRSSTKCLTKYGGVFVRVSAYYRWIMEGLDEKAEGWVATRCEADYQQTHDSCKLYHKILQLLQMD</sequence>
<dbReference type="AlphaFoldDB" id="A0A1V9X120"/>
<keyword evidence="2" id="KW-0720">Serine protease</keyword>
<dbReference type="GO" id="GO:0006508">
    <property type="term" value="P:proteolysis"/>
    <property type="evidence" value="ECO:0007669"/>
    <property type="project" value="UniProtKB-KW"/>
</dbReference>
<keyword evidence="2" id="KW-0378">Hydrolase</keyword>
<dbReference type="Gene3D" id="2.40.10.10">
    <property type="entry name" value="Trypsin-like serine proteases"/>
    <property type="match status" value="1"/>
</dbReference>
<dbReference type="Proteomes" id="UP000192247">
    <property type="component" value="Unassembled WGS sequence"/>
</dbReference>
<dbReference type="PROSITE" id="PS00135">
    <property type="entry name" value="TRYPSIN_SER"/>
    <property type="match status" value="1"/>
</dbReference>
<name>A0A1V9X120_9ACAR</name>
<keyword evidence="5" id="KW-1185">Reference proteome</keyword>
<feature type="domain" description="Peptidase S1" evidence="3">
    <location>
        <begin position="124"/>
        <end position="373"/>
    </location>
</feature>
<reference evidence="4 5" key="1">
    <citation type="journal article" date="2017" name="Gigascience">
        <title>Draft genome of the honey bee ectoparasitic mite, Tropilaelaps mercedesae, is shaped by the parasitic life history.</title>
        <authorList>
            <person name="Dong X."/>
            <person name="Armstrong S.D."/>
            <person name="Xia D."/>
            <person name="Makepeace B.L."/>
            <person name="Darby A.C."/>
            <person name="Kadowaki T."/>
        </authorList>
    </citation>
    <scope>NUCLEOTIDE SEQUENCE [LARGE SCALE GENOMIC DNA]</scope>
    <source>
        <strain evidence="4">Wuxi-XJTLU</strain>
    </source>
</reference>
<gene>
    <name evidence="4" type="ORF">BIW11_13609</name>
</gene>
<dbReference type="FunCoup" id="A0A1V9X120">
    <property type="interactions" value="37"/>
</dbReference>
<evidence type="ECO:0000313" key="4">
    <source>
        <dbReference type="EMBL" id="OQR67290.1"/>
    </source>
</evidence>
<dbReference type="PANTHER" id="PTHR24260:SF136">
    <property type="entry name" value="GH08193P-RELATED"/>
    <property type="match status" value="1"/>
</dbReference>
<dbReference type="InParanoid" id="A0A1V9X120"/>
<dbReference type="OrthoDB" id="6515277at2759"/>
<dbReference type="InterPro" id="IPR033116">
    <property type="entry name" value="TRYPSIN_SER"/>
</dbReference>
<dbReference type="SMART" id="SM00020">
    <property type="entry name" value="Tryp_SPc"/>
    <property type="match status" value="1"/>
</dbReference>
<dbReference type="PANTHER" id="PTHR24260">
    <property type="match status" value="1"/>
</dbReference>
<dbReference type="InterPro" id="IPR018114">
    <property type="entry name" value="TRYPSIN_HIS"/>
</dbReference>
<evidence type="ECO:0000256" key="1">
    <source>
        <dbReference type="ARBA" id="ARBA00023157"/>
    </source>
</evidence>
<keyword evidence="2" id="KW-0645">Protease</keyword>
<dbReference type="PROSITE" id="PS50240">
    <property type="entry name" value="TRYPSIN_DOM"/>
    <property type="match status" value="1"/>
</dbReference>
<dbReference type="PROSITE" id="PS00134">
    <property type="entry name" value="TRYPSIN_HIS"/>
    <property type="match status" value="1"/>
</dbReference>
<evidence type="ECO:0000256" key="2">
    <source>
        <dbReference type="RuleBase" id="RU363034"/>
    </source>
</evidence>
<organism evidence="4 5">
    <name type="scientific">Tropilaelaps mercedesae</name>
    <dbReference type="NCBI Taxonomy" id="418985"/>
    <lineage>
        <taxon>Eukaryota</taxon>
        <taxon>Metazoa</taxon>
        <taxon>Ecdysozoa</taxon>
        <taxon>Arthropoda</taxon>
        <taxon>Chelicerata</taxon>
        <taxon>Arachnida</taxon>
        <taxon>Acari</taxon>
        <taxon>Parasitiformes</taxon>
        <taxon>Mesostigmata</taxon>
        <taxon>Gamasina</taxon>
        <taxon>Dermanyssoidea</taxon>
        <taxon>Laelapidae</taxon>
        <taxon>Tropilaelaps</taxon>
    </lineage>
</organism>
<comment type="caution">
    <text evidence="4">The sequence shown here is derived from an EMBL/GenBank/DDBJ whole genome shotgun (WGS) entry which is preliminary data.</text>
</comment>
<dbReference type="Pfam" id="PF00089">
    <property type="entry name" value="Trypsin"/>
    <property type="match status" value="1"/>
</dbReference>